<feature type="transmembrane region" description="Helical" evidence="1">
    <location>
        <begin position="699"/>
        <end position="727"/>
    </location>
</feature>
<dbReference type="PANTHER" id="PTHR37305">
    <property type="entry name" value="INTEGRAL MEMBRANE PROTEIN-RELATED"/>
    <property type="match status" value="1"/>
</dbReference>
<keyword evidence="1" id="KW-0472">Membrane</keyword>
<dbReference type="AlphaFoldDB" id="A0A644WSY5"/>
<evidence type="ECO:0000256" key="1">
    <source>
        <dbReference type="SAM" id="Phobius"/>
    </source>
</evidence>
<feature type="transmembrane region" description="Helical" evidence="1">
    <location>
        <begin position="593"/>
        <end position="615"/>
    </location>
</feature>
<feature type="transmembrane region" description="Helical" evidence="1">
    <location>
        <begin position="290"/>
        <end position="316"/>
    </location>
</feature>
<organism evidence="2">
    <name type="scientific">bioreactor metagenome</name>
    <dbReference type="NCBI Taxonomy" id="1076179"/>
    <lineage>
        <taxon>unclassified sequences</taxon>
        <taxon>metagenomes</taxon>
        <taxon>ecological metagenomes</taxon>
    </lineage>
</organism>
<sequence>MKLLGYEIKKLLGFHYIWIIIAVLFIANAALCLYVAEKAEIYNPPADIMAQIYADYIKDKDAFSKYRDSLQELSDEQARLIFEATHNGILDYEPPVLPSKYYPLEMRGINKNMDDLMLMNICLADRDYVLTFKSQLKKLSDDALSDRDEFITNGISPDSFICRYQQNTAQIYSDIAEKTRIGFEYNHGYKNFFKYYEVNIFIFFSIIALCGAFFIGEKNNGFIFILKSSKYGRGKTAAAKLYALAVCVFLIVLIFTASSFIIFGAVIGYSDIFNAVQSVDGFMLMPLNTSIAGYIAIFLCIKTLSYIAFSLLILIISAFTKSYTVYYAASLGLFGLNFALYIMKFLNYSSPLHLLNLFSLSTVVPVTEQYGNFNFFGFGMNYIISSLVFMMLIIITSSAICVKCYSDRPVAIENGLLGFQKAFSGVKESVKRKNLKSHESCRPRSYSLSLISAELYKAVFNNRRLIVLILFIIVKIYISYISLSPVTGYNNAIYKDYMSSFEGVLSDKNHAMITNERARIGGIIENNDKMISGFEAGKVSFNDYDAYRKEYNDACIKNNVFESVEEYEKYLSKEKENTGITGWILYDSDWNKFFSQGFDIVLFALLCVLLAGSFADEYNASSGKGSVGGFAQIMHATKNGRNNTFRAKLIAAGISGFILALIYCAIDTAFAFSRMSIPAGNAPLISLRIFDSFNYDISIYRYLAVFFAFKLFAYTVLSLAIVCVSALTRKIIPALTAVTAVCLFPALILNFGLGIFKYIDYSSFMGVTEMSVFSAKLDILGDFGYICVFAAAALTICVILIFSAKKRFVKD</sequence>
<comment type="caution">
    <text evidence="2">The sequence shown here is derived from an EMBL/GenBank/DDBJ whole genome shotgun (WGS) entry which is preliminary data.</text>
</comment>
<reference evidence="2" key="1">
    <citation type="submission" date="2019-08" db="EMBL/GenBank/DDBJ databases">
        <authorList>
            <person name="Kucharzyk K."/>
            <person name="Murdoch R.W."/>
            <person name="Higgins S."/>
            <person name="Loffler F."/>
        </authorList>
    </citation>
    <scope>NUCLEOTIDE SEQUENCE</scope>
</reference>
<feature type="transmembrane region" description="Helical" evidence="1">
    <location>
        <begin position="198"/>
        <end position="216"/>
    </location>
</feature>
<name>A0A644WSY5_9ZZZZ</name>
<keyword evidence="1" id="KW-0812">Transmembrane</keyword>
<feature type="transmembrane region" description="Helical" evidence="1">
    <location>
        <begin position="237"/>
        <end position="270"/>
    </location>
</feature>
<feature type="transmembrane region" description="Helical" evidence="1">
    <location>
        <begin position="649"/>
        <end position="672"/>
    </location>
</feature>
<feature type="transmembrane region" description="Helical" evidence="1">
    <location>
        <begin position="779"/>
        <end position="802"/>
    </location>
</feature>
<accession>A0A644WSY5</accession>
<evidence type="ECO:0000313" key="2">
    <source>
        <dbReference type="EMBL" id="MPM06902.1"/>
    </source>
</evidence>
<feature type="transmembrane region" description="Helical" evidence="1">
    <location>
        <begin position="323"/>
        <end position="343"/>
    </location>
</feature>
<dbReference type="PANTHER" id="PTHR37305:SF1">
    <property type="entry name" value="MEMBRANE PROTEIN"/>
    <property type="match status" value="1"/>
</dbReference>
<gene>
    <name evidence="2" type="ORF">SDC9_53205</name>
</gene>
<feature type="transmembrane region" description="Helical" evidence="1">
    <location>
        <begin position="12"/>
        <end position="36"/>
    </location>
</feature>
<keyword evidence="1" id="KW-1133">Transmembrane helix</keyword>
<feature type="transmembrane region" description="Helical" evidence="1">
    <location>
        <begin position="465"/>
        <end position="483"/>
    </location>
</feature>
<proteinExistence type="predicted"/>
<dbReference type="EMBL" id="VSSQ01001277">
    <property type="protein sequence ID" value="MPM06902.1"/>
    <property type="molecule type" value="Genomic_DNA"/>
</dbReference>
<protein>
    <submittedName>
        <fullName evidence="2">Uncharacterized protein</fullName>
    </submittedName>
</protein>
<feature type="transmembrane region" description="Helical" evidence="1">
    <location>
        <begin position="382"/>
        <end position="402"/>
    </location>
</feature>
<feature type="transmembrane region" description="Helical" evidence="1">
    <location>
        <begin position="734"/>
        <end position="759"/>
    </location>
</feature>